<protein>
    <submittedName>
        <fullName evidence="2">ADP-ribosyl-[dinitrogen reductase] hydrolase</fullName>
        <ecNumber evidence="2">3.2.2.24</ecNumber>
    </submittedName>
</protein>
<feature type="binding site" evidence="1">
    <location>
        <position position="60"/>
    </location>
    <ligand>
        <name>Mg(2+)</name>
        <dbReference type="ChEBI" id="CHEBI:18420"/>
        <label>1</label>
    </ligand>
</feature>
<evidence type="ECO:0000256" key="1">
    <source>
        <dbReference type="PIRSR" id="PIRSR605502-1"/>
    </source>
</evidence>
<evidence type="ECO:0000313" key="3">
    <source>
        <dbReference type="Proteomes" id="UP000886674"/>
    </source>
</evidence>
<dbReference type="NCBIfam" id="TIGR02662">
    <property type="entry name" value="dinitro_DRAG"/>
    <property type="match status" value="1"/>
</dbReference>
<feature type="binding site" evidence="1">
    <location>
        <position position="61"/>
    </location>
    <ligand>
        <name>Mg(2+)</name>
        <dbReference type="ChEBI" id="CHEBI:18420"/>
        <label>1</label>
    </ligand>
</feature>
<dbReference type="PANTHER" id="PTHR16222:SF12">
    <property type="entry name" value="ADP-RIBOSYLGLYCOHYDROLASE-RELATED"/>
    <property type="match status" value="1"/>
</dbReference>
<name>A0A9E4NMF4_9GAMM</name>
<dbReference type="PANTHER" id="PTHR16222">
    <property type="entry name" value="ADP-RIBOSYLGLYCOHYDROLASE"/>
    <property type="match status" value="1"/>
</dbReference>
<dbReference type="Proteomes" id="UP000886674">
    <property type="component" value="Unassembled WGS sequence"/>
</dbReference>
<dbReference type="EC" id="3.2.2.24" evidence="2"/>
<dbReference type="InterPro" id="IPR013479">
    <property type="entry name" value="ADP-ribosyl_diN_reduct_hydro"/>
</dbReference>
<dbReference type="InterPro" id="IPR050792">
    <property type="entry name" value="ADP-ribosylglycohydrolase"/>
</dbReference>
<keyword evidence="1" id="KW-0460">Magnesium</keyword>
<accession>A0A9E4NMF4</accession>
<dbReference type="AlphaFoldDB" id="A0A9E4NMF4"/>
<feature type="binding site" evidence="1">
    <location>
        <position position="246"/>
    </location>
    <ligand>
        <name>Mg(2+)</name>
        <dbReference type="ChEBI" id="CHEBI:18420"/>
        <label>1</label>
    </ligand>
</feature>
<organism evidence="2 3">
    <name type="scientific">Candidatus Thiodiazotropha taylori</name>
    <dbReference type="NCBI Taxonomy" id="2792791"/>
    <lineage>
        <taxon>Bacteria</taxon>
        <taxon>Pseudomonadati</taxon>
        <taxon>Pseudomonadota</taxon>
        <taxon>Gammaproteobacteria</taxon>
        <taxon>Chromatiales</taxon>
        <taxon>Sedimenticolaceae</taxon>
        <taxon>Candidatus Thiodiazotropha</taxon>
    </lineage>
</organism>
<dbReference type="InterPro" id="IPR036705">
    <property type="entry name" value="Ribosyl_crysJ1_sf"/>
</dbReference>
<keyword evidence="1" id="KW-0479">Metal-binding</keyword>
<reference evidence="2" key="1">
    <citation type="journal article" date="2021" name="Proc. Natl. Acad. Sci. U.S.A.">
        <title>Global biogeography of chemosynthetic symbionts reveals both localized and globally distributed symbiont groups. .</title>
        <authorList>
            <person name="Osvatic J.T."/>
            <person name="Wilkins L.G.E."/>
            <person name="Leibrecht L."/>
            <person name="Leray M."/>
            <person name="Zauner S."/>
            <person name="Polzin J."/>
            <person name="Camacho Y."/>
            <person name="Gros O."/>
            <person name="van Gils J.A."/>
            <person name="Eisen J.A."/>
            <person name="Petersen J.M."/>
            <person name="Yuen B."/>
        </authorList>
    </citation>
    <scope>NUCLEOTIDE SEQUENCE</scope>
    <source>
        <strain evidence="2">MAGclacostrist055</strain>
    </source>
</reference>
<feature type="binding site" evidence="1">
    <location>
        <position position="62"/>
    </location>
    <ligand>
        <name>Mg(2+)</name>
        <dbReference type="ChEBI" id="CHEBI:18420"/>
        <label>1</label>
    </ligand>
</feature>
<comment type="caution">
    <text evidence="2">The sequence shown here is derived from an EMBL/GenBank/DDBJ whole genome shotgun (WGS) entry which is preliminary data.</text>
</comment>
<feature type="binding site" evidence="1">
    <location>
        <position position="248"/>
    </location>
    <ligand>
        <name>Mg(2+)</name>
        <dbReference type="ChEBI" id="CHEBI:18420"/>
        <label>1</label>
    </ligand>
</feature>
<dbReference type="InterPro" id="IPR005502">
    <property type="entry name" value="Ribosyl_crysJ1"/>
</dbReference>
<proteinExistence type="predicted"/>
<evidence type="ECO:0000313" key="2">
    <source>
        <dbReference type="EMBL" id="MCG7980118.1"/>
    </source>
</evidence>
<dbReference type="Gene3D" id="1.10.4080.10">
    <property type="entry name" value="ADP-ribosylation/Crystallin J1"/>
    <property type="match status" value="1"/>
</dbReference>
<keyword evidence="2" id="KW-0326">Glycosidase</keyword>
<keyword evidence="2" id="KW-0378">Hydrolase</keyword>
<dbReference type="EMBL" id="JAEPCR010000101">
    <property type="protein sequence ID" value="MCG7980118.1"/>
    <property type="molecule type" value="Genomic_DNA"/>
</dbReference>
<dbReference type="Pfam" id="PF03747">
    <property type="entry name" value="ADP_ribosyl_GH"/>
    <property type="match status" value="1"/>
</dbReference>
<sequence length="298" mass="32478">MRKEITLEQRALGAYLGLAVGDALGATTEFLTPREIREKYGVHNRIRGGGWLHLKSGQVTDDTEMSLALGQSIIENGEVEAKAVAEAFSQWMRGKPVDIGNTVRRGIVHYRNSGETSVPENEFDAGNGACMRSLPVAIAYRNAGWDKLVAASRTQSHITHHNGQADAGTEALLQMLLLAFSNASKQALFDIANGLVDNHRVYRFDRRQVENPSGWIVETLQAVFQAFFNHDDFESVLVDVVNRGGDADTTGAIAGMLAGAFYGVDAIPGNWLKALNRDVKTACRSQTYALLALAEKSE</sequence>
<comment type="cofactor">
    <cofactor evidence="1">
        <name>Mg(2+)</name>
        <dbReference type="ChEBI" id="CHEBI:18420"/>
    </cofactor>
    <text evidence="1">Binds 2 magnesium ions per subunit.</text>
</comment>
<gene>
    <name evidence="2" type="primary">draG</name>
    <name evidence="2" type="ORF">JAY77_18470</name>
</gene>
<feature type="binding site" evidence="1">
    <location>
        <position position="249"/>
    </location>
    <ligand>
        <name>Mg(2+)</name>
        <dbReference type="ChEBI" id="CHEBI:18420"/>
        <label>1</label>
    </ligand>
</feature>
<dbReference type="SUPFAM" id="SSF101478">
    <property type="entry name" value="ADP-ribosylglycohydrolase"/>
    <property type="match status" value="1"/>
</dbReference>
<dbReference type="GO" id="GO:0046872">
    <property type="term" value="F:metal ion binding"/>
    <property type="evidence" value="ECO:0007669"/>
    <property type="project" value="UniProtKB-KW"/>
</dbReference>
<dbReference type="GO" id="GO:0047407">
    <property type="term" value="F:ADP-ribosyl-[dinitrogen reductase] hydrolase activity"/>
    <property type="evidence" value="ECO:0007669"/>
    <property type="project" value="UniProtKB-EC"/>
</dbReference>